<name>A9KUU0_SHEB9</name>
<keyword evidence="4" id="KW-0233">DNA recombination</keyword>
<evidence type="ECO:0000313" key="8">
    <source>
        <dbReference type="Proteomes" id="UP000000770"/>
    </source>
</evidence>
<dbReference type="SUPFAM" id="SSF56349">
    <property type="entry name" value="DNA breaking-rejoining enzymes"/>
    <property type="match status" value="1"/>
</dbReference>
<dbReference type="Gene3D" id="1.10.150.130">
    <property type="match status" value="1"/>
</dbReference>
<dbReference type="InterPro" id="IPR010998">
    <property type="entry name" value="Integrase_recombinase_N"/>
</dbReference>
<dbReference type="AlphaFoldDB" id="A9KUU0"/>
<evidence type="ECO:0000256" key="4">
    <source>
        <dbReference type="ARBA" id="ARBA00023172"/>
    </source>
</evidence>
<dbReference type="GO" id="GO:0006310">
    <property type="term" value="P:DNA recombination"/>
    <property type="evidence" value="ECO:0007669"/>
    <property type="project" value="UniProtKB-KW"/>
</dbReference>
<evidence type="ECO:0000313" key="7">
    <source>
        <dbReference type="EMBL" id="ABX50108.1"/>
    </source>
</evidence>
<dbReference type="HOGENOM" id="CLU_536251_0_0_6"/>
<organism evidence="7 8">
    <name type="scientific">Shewanella baltica (strain OS195)</name>
    <dbReference type="NCBI Taxonomy" id="399599"/>
    <lineage>
        <taxon>Bacteria</taxon>
        <taxon>Pseudomonadati</taxon>
        <taxon>Pseudomonadota</taxon>
        <taxon>Gammaproteobacteria</taxon>
        <taxon>Alteromonadales</taxon>
        <taxon>Shewanellaceae</taxon>
        <taxon>Shewanella</taxon>
    </lineage>
</organism>
<dbReference type="Pfam" id="PF00589">
    <property type="entry name" value="Phage_integrase"/>
    <property type="match status" value="1"/>
</dbReference>
<evidence type="ECO:0000256" key="3">
    <source>
        <dbReference type="ARBA" id="ARBA00023125"/>
    </source>
</evidence>
<evidence type="ECO:0000256" key="1">
    <source>
        <dbReference type="ARBA" id="ARBA00008857"/>
    </source>
</evidence>
<sequence length="508" mass="58678">MNKADIDVFIEMLISNKVNEVVRLGKAMTQPLSLTANSYFEQWFNETSTQRDNQYNYDSTDWGYLNITPPPYPEYPSYANWLSSRLDRVAAYQPDYQAFTSYDVDNDDVAVDTEHPHYDDLQHPTIHQAKYDYLNAQVTKFTNNINKAHREDNPIQLRITLNELTERFTDLLPNTPPLVQTPSDNNKLGTLLFKDVVEKYIEYAENKMPKRQLADPKRHMKLWLQDFADTPIDNVNLGDILDAWETIKSFPKNTKSESIESVWELTKTCDVSGQPMTFQNAKKYKQELRKFFTWACDLQHLTTNNPIATDNAYKLLIDDKNKQTPRTKFNNNQALRIINHCKNNLKSPFSWAVLLMAYHGMRNSEVTSLTKSDIVTDPDSQICYINIKNGKTVNAKRKVPIHNEIIKLGFIEYVQQFEFLIFNFGSTKLTSYYSHELRPLLNIPELAEDGSRLSLYSFRHAVISKLTAAGSNRGIQNAIVGHAQSETQAGYTHLDLHLLQTYVNKVDY</sequence>
<dbReference type="Proteomes" id="UP000000770">
    <property type="component" value="Chromosome"/>
</dbReference>
<keyword evidence="3" id="KW-0238">DNA-binding</keyword>
<dbReference type="KEGG" id="sbn:Sbal195_2942"/>
<dbReference type="GO" id="GO:0003677">
    <property type="term" value="F:DNA binding"/>
    <property type="evidence" value="ECO:0007669"/>
    <property type="project" value="UniProtKB-KW"/>
</dbReference>
<protein>
    <submittedName>
        <fullName evidence="7">Integrase family protein</fullName>
    </submittedName>
</protein>
<dbReference type="EMBL" id="CP000891">
    <property type="protein sequence ID" value="ABX49352.1"/>
    <property type="molecule type" value="Genomic_DNA"/>
</dbReference>
<dbReference type="InterPro" id="IPR050090">
    <property type="entry name" value="Tyrosine_recombinase_XerCD"/>
</dbReference>
<dbReference type="InterPro" id="IPR002104">
    <property type="entry name" value="Integrase_catalytic"/>
</dbReference>
<dbReference type="PANTHER" id="PTHR30349:SF41">
    <property type="entry name" value="INTEGRASE_RECOMBINASE PROTEIN MJ0367-RELATED"/>
    <property type="match status" value="1"/>
</dbReference>
<dbReference type="PANTHER" id="PTHR30349">
    <property type="entry name" value="PHAGE INTEGRASE-RELATED"/>
    <property type="match status" value="1"/>
</dbReference>
<evidence type="ECO:0000256" key="2">
    <source>
        <dbReference type="ARBA" id="ARBA00022908"/>
    </source>
</evidence>
<reference evidence="7 8" key="1">
    <citation type="submission" date="2007-11" db="EMBL/GenBank/DDBJ databases">
        <title>Complete sequence of chromosome of Shewanella baltica OS195.</title>
        <authorList>
            <consortium name="US DOE Joint Genome Institute"/>
            <person name="Copeland A."/>
            <person name="Lucas S."/>
            <person name="Lapidus A."/>
            <person name="Barry K."/>
            <person name="Glavina del Rio T."/>
            <person name="Dalin E."/>
            <person name="Tice H."/>
            <person name="Pitluck S."/>
            <person name="Chain P."/>
            <person name="Malfatti S."/>
            <person name="Shin M."/>
            <person name="Vergez L."/>
            <person name="Schmutz J."/>
            <person name="Larimer F."/>
            <person name="Land M."/>
            <person name="Hauser L."/>
            <person name="Kyrpides N."/>
            <person name="Kim E."/>
            <person name="Brettar I."/>
            <person name="Rodrigues J."/>
            <person name="Konstantinidis K."/>
            <person name="Klappenbach J."/>
            <person name="Hofle M."/>
            <person name="Tiedje J."/>
            <person name="Richardson P."/>
        </authorList>
    </citation>
    <scope>NUCLEOTIDE SEQUENCE [LARGE SCALE GENOMIC DNA]</scope>
    <source>
        <strain evidence="7 8">OS195</strain>
    </source>
</reference>
<dbReference type="GO" id="GO:0015074">
    <property type="term" value="P:DNA integration"/>
    <property type="evidence" value="ECO:0007669"/>
    <property type="project" value="UniProtKB-KW"/>
</dbReference>
<gene>
    <name evidence="6" type="ordered locus">Sbal195_2183</name>
    <name evidence="7" type="ordered locus">Sbal195_2942</name>
</gene>
<comment type="similarity">
    <text evidence="1">Belongs to the 'phage' integrase family.</text>
</comment>
<dbReference type="RefSeq" id="WP_006087183.1">
    <property type="nucleotide sequence ID" value="NC_009997.1"/>
</dbReference>
<dbReference type="InterPro" id="IPR013762">
    <property type="entry name" value="Integrase-like_cat_sf"/>
</dbReference>
<accession>A9KUU0</accession>
<dbReference type="InterPro" id="IPR011010">
    <property type="entry name" value="DNA_brk_join_enz"/>
</dbReference>
<evidence type="ECO:0000313" key="6">
    <source>
        <dbReference type="EMBL" id="ABX49352.1"/>
    </source>
</evidence>
<evidence type="ECO:0000259" key="5">
    <source>
        <dbReference type="PROSITE" id="PS51898"/>
    </source>
</evidence>
<proteinExistence type="inferred from homology"/>
<dbReference type="KEGG" id="sbn:Sbal195_2183"/>
<dbReference type="PROSITE" id="PS51898">
    <property type="entry name" value="TYR_RECOMBINASE"/>
    <property type="match status" value="1"/>
</dbReference>
<dbReference type="EMBL" id="CP000891">
    <property type="protein sequence ID" value="ABX50108.1"/>
    <property type="molecule type" value="Genomic_DNA"/>
</dbReference>
<dbReference type="GeneID" id="11773017"/>
<feature type="domain" description="Tyr recombinase" evidence="5">
    <location>
        <begin position="324"/>
        <end position="504"/>
    </location>
</feature>
<keyword evidence="2" id="KW-0229">DNA integration</keyword>
<dbReference type="Gene3D" id="1.10.443.10">
    <property type="entry name" value="Intergrase catalytic core"/>
    <property type="match status" value="1"/>
</dbReference>